<evidence type="ECO:0000256" key="1">
    <source>
        <dbReference type="SAM" id="SignalP"/>
    </source>
</evidence>
<evidence type="ECO:0000313" key="3">
    <source>
        <dbReference type="Proteomes" id="UP001056981"/>
    </source>
</evidence>
<accession>A0A9Q9EW74</accession>
<dbReference type="EMBL" id="CP051635">
    <property type="protein sequence ID" value="UTC99235.1"/>
    <property type="molecule type" value="Genomic_DNA"/>
</dbReference>
<evidence type="ECO:0000313" key="2">
    <source>
        <dbReference type="EMBL" id="UTC99235.1"/>
    </source>
</evidence>
<dbReference type="Proteomes" id="UP001056981">
    <property type="component" value="Chromosome"/>
</dbReference>
<feature type="chain" id="PRO_5040149941" evidence="1">
    <location>
        <begin position="21"/>
        <end position="235"/>
    </location>
</feature>
<gene>
    <name evidence="2" type="ORF">E4N86_00335</name>
</gene>
<proteinExistence type="predicted"/>
<dbReference type="RefSeq" id="WP_253716922.1">
    <property type="nucleotide sequence ID" value="NZ_CP051522.1"/>
</dbReference>
<keyword evidence="1" id="KW-0732">Signal</keyword>
<organism evidence="2 3">
    <name type="scientific">Treponema denticola</name>
    <dbReference type="NCBI Taxonomy" id="158"/>
    <lineage>
        <taxon>Bacteria</taxon>
        <taxon>Pseudomonadati</taxon>
        <taxon>Spirochaetota</taxon>
        <taxon>Spirochaetia</taxon>
        <taxon>Spirochaetales</taxon>
        <taxon>Treponemataceae</taxon>
        <taxon>Treponema</taxon>
    </lineage>
</organism>
<name>A0A9Q9EW74_TREDN</name>
<sequence length="235" mass="25590">MKHKKIVLVLIISVASAVFAFADFAISFGPAYTNYFVHTKNDSNWGTVHADIKKAVQDLKDEKNNAAGLAVDLRAGFIYLMAQIAFPGKNHSDLIKGSRAEKDKFLAKNAFILDTQLGAGITLFKKTRFNLFLGGGLGLNAMKATQSISIAGQNLSYDKLDVMFGVGVNVLASFYFTKMIGIYGGIADTVYFAPLKVKKTFKVGNETYELSNSKNNLTDVIANSVNLKLGLSIRL</sequence>
<protein>
    <submittedName>
        <fullName evidence="2">DUF2715 domain-containing protein</fullName>
    </submittedName>
</protein>
<reference evidence="2" key="1">
    <citation type="submission" date="2020-04" db="EMBL/GenBank/DDBJ databases">
        <title>Comparative genomics of oral phylogroup-2 Treponema strains.</title>
        <authorList>
            <person name="Zeng H."/>
            <person name="Chan Y.K."/>
            <person name="Watt R.M."/>
        </authorList>
    </citation>
    <scope>NUCLEOTIDE SEQUENCE</scope>
    <source>
        <strain evidence="2">OMZ 905</strain>
    </source>
</reference>
<feature type="signal peptide" evidence="1">
    <location>
        <begin position="1"/>
        <end position="20"/>
    </location>
</feature>
<dbReference type="AlphaFoldDB" id="A0A9Q9EW74"/>